<dbReference type="AlphaFoldDB" id="A0A4Q7CL89"/>
<feature type="non-terminal residue" evidence="1">
    <location>
        <position position="42"/>
    </location>
</feature>
<dbReference type="Proteomes" id="UP000293854">
    <property type="component" value="Unassembled WGS sequence"/>
</dbReference>
<dbReference type="InterPro" id="IPR029058">
    <property type="entry name" value="AB_hydrolase_fold"/>
</dbReference>
<sequence>MDVLRTPDSRFEHLVGYPFAPHYVDVTAGDTQPLRMHYVDEG</sequence>
<comment type="caution">
    <text evidence="1">The sequence shown here is derived from an EMBL/GenBank/DDBJ whole genome shotgun (WGS) entry which is preliminary data.</text>
</comment>
<proteinExistence type="predicted"/>
<evidence type="ECO:0000313" key="1">
    <source>
        <dbReference type="EMBL" id="RZH98130.1"/>
    </source>
</evidence>
<dbReference type="EMBL" id="RQTE01000656">
    <property type="protein sequence ID" value="RZH98130.1"/>
    <property type="molecule type" value="Genomic_DNA"/>
</dbReference>
<reference evidence="1 2" key="1">
    <citation type="submission" date="2018-11" db="EMBL/GenBank/DDBJ databases">
        <title>Genomic profiling of Staphylococcus species from a Poultry farm system in KwaZulu-Natal, South Africa.</title>
        <authorList>
            <person name="Amoako D.G."/>
            <person name="Somboro A.M."/>
            <person name="Abia A.L.K."/>
            <person name="Bester L.A."/>
            <person name="Essack S.Y."/>
        </authorList>
    </citation>
    <scope>NUCLEOTIDE SEQUENCE [LARGE SCALE GENOMIC DNA]</scope>
    <source>
        <strain evidence="1 2">SA11</strain>
    </source>
</reference>
<accession>A0A4Q7CL89</accession>
<organism evidence="1 2">
    <name type="scientific">Staphylococcus condimenti</name>
    <dbReference type="NCBI Taxonomy" id="70255"/>
    <lineage>
        <taxon>Bacteria</taxon>
        <taxon>Bacillati</taxon>
        <taxon>Bacillota</taxon>
        <taxon>Bacilli</taxon>
        <taxon>Bacillales</taxon>
        <taxon>Staphylococcaceae</taxon>
        <taxon>Staphylococcus</taxon>
    </lineage>
</organism>
<protein>
    <submittedName>
        <fullName evidence="1">Haloalkane dehalogenase</fullName>
    </submittedName>
</protein>
<dbReference type="Gene3D" id="3.40.50.1820">
    <property type="entry name" value="alpha/beta hydrolase"/>
    <property type="match status" value="1"/>
</dbReference>
<name>A0A4Q7CL89_9STAP</name>
<gene>
    <name evidence="1" type="ORF">EIG99_14535</name>
</gene>
<evidence type="ECO:0000313" key="2">
    <source>
        <dbReference type="Proteomes" id="UP000293854"/>
    </source>
</evidence>